<dbReference type="VEuPathDB" id="FungiDB:TRICI_005420"/>
<proteinExistence type="predicted"/>
<name>A0A642UZB3_9ASCO</name>
<dbReference type="AlphaFoldDB" id="A0A642UZB3"/>
<dbReference type="OrthoDB" id="4087555at2759"/>
<dbReference type="EMBL" id="SWFS01000425">
    <property type="protein sequence ID" value="KAA8904723.1"/>
    <property type="molecule type" value="Genomic_DNA"/>
</dbReference>
<feature type="compositionally biased region" description="Basic and acidic residues" evidence="1">
    <location>
        <begin position="37"/>
        <end position="46"/>
    </location>
</feature>
<accession>A0A642UZB3</accession>
<evidence type="ECO:0000256" key="1">
    <source>
        <dbReference type="SAM" id="MobiDB-lite"/>
    </source>
</evidence>
<protein>
    <submittedName>
        <fullName evidence="2">Uncharacterized protein</fullName>
    </submittedName>
</protein>
<sequence>MRSFLVKGRKWPSLKRENSLENTRQKLTSKPSTETADLGKDVGKPFASHSEDIKPLSPLESLPFEIFERVLYYLFADRRNPKDLFITLFALSQVSRAIQEALPNSTLYDTVVLFNKKQALRFYKTISKSKNRHNAEYVHTVCFVQPKLDTGAGIELDNTGYSFTGSSSNTNEKSWPDLILDIISSLPHVTDVIFDEAGPRFTFPSSVESSRAYQQLNNRQHPISVYFAPESGWHRNLKPNTLWPLGRIGRLHLSSIIIDDQSLAKGTERANPPLKGCCSSVKELQLSGCWIRADPNLMIKYFSNVESLILDNLRDEGEILWIHCFSRLRSLTLKLVGRINNRKPRNEVLYPRGLIPKPTYTKDYSTIGVRDSIELQNIGKILRNIIAPLKLLDTVAISIPSICLVPCDRPGFNSQIDLYRHLDTVTHLKNLTLIVACLPGSELELPMNDLQWEQNLPEGLLKSRVNLTIKFYNSEVIYQRTFNN</sequence>
<dbReference type="Proteomes" id="UP000761534">
    <property type="component" value="Unassembled WGS sequence"/>
</dbReference>
<organism evidence="2 3">
    <name type="scientific">Trichomonascus ciferrii</name>
    <dbReference type="NCBI Taxonomy" id="44093"/>
    <lineage>
        <taxon>Eukaryota</taxon>
        <taxon>Fungi</taxon>
        <taxon>Dikarya</taxon>
        <taxon>Ascomycota</taxon>
        <taxon>Saccharomycotina</taxon>
        <taxon>Dipodascomycetes</taxon>
        <taxon>Dipodascales</taxon>
        <taxon>Trichomonascaceae</taxon>
        <taxon>Trichomonascus</taxon>
        <taxon>Trichomonascus ciferrii complex</taxon>
    </lineage>
</organism>
<evidence type="ECO:0000313" key="2">
    <source>
        <dbReference type="EMBL" id="KAA8904723.1"/>
    </source>
</evidence>
<gene>
    <name evidence="2" type="ORF">TRICI_005420</name>
</gene>
<reference evidence="2" key="1">
    <citation type="journal article" date="2019" name="G3 (Bethesda)">
        <title>Genome Assemblies of Two Rare Opportunistic Yeast Pathogens: Diutina rugosa (syn. Candida rugosa) and Trichomonascus ciferrii (syn. Candida ciferrii).</title>
        <authorList>
            <person name="Mixao V."/>
            <person name="Saus E."/>
            <person name="Hansen A.P."/>
            <person name="Lass-Florl C."/>
            <person name="Gabaldon T."/>
        </authorList>
    </citation>
    <scope>NUCLEOTIDE SEQUENCE</scope>
    <source>
        <strain evidence="2">CBS 4856</strain>
    </source>
</reference>
<evidence type="ECO:0000313" key="3">
    <source>
        <dbReference type="Proteomes" id="UP000761534"/>
    </source>
</evidence>
<feature type="region of interest" description="Disordered" evidence="1">
    <location>
        <begin position="17"/>
        <end position="46"/>
    </location>
</feature>
<comment type="caution">
    <text evidence="2">The sequence shown here is derived from an EMBL/GenBank/DDBJ whole genome shotgun (WGS) entry which is preliminary data.</text>
</comment>
<feature type="compositionally biased region" description="Polar residues" evidence="1">
    <location>
        <begin position="20"/>
        <end position="35"/>
    </location>
</feature>
<dbReference type="SUPFAM" id="SSF52047">
    <property type="entry name" value="RNI-like"/>
    <property type="match status" value="1"/>
</dbReference>
<keyword evidence="3" id="KW-1185">Reference proteome</keyword>